<dbReference type="EMBL" id="KQ418422">
    <property type="protein sequence ID" value="KOF87396.1"/>
    <property type="molecule type" value="Genomic_DNA"/>
</dbReference>
<dbReference type="AlphaFoldDB" id="A0A0L8HDI2"/>
<name>A0A0L8HDI2_OCTBM</name>
<reference evidence="2" key="1">
    <citation type="submission" date="2015-07" db="EMBL/GenBank/DDBJ databases">
        <title>MeaNS - Measles Nucleotide Surveillance Program.</title>
        <authorList>
            <person name="Tran T."/>
            <person name="Druce J."/>
        </authorList>
    </citation>
    <scope>NUCLEOTIDE SEQUENCE</scope>
    <source>
        <strain evidence="2">UCB-OBI-ISO-001</strain>
        <tissue evidence="2">Gonad</tissue>
    </source>
</reference>
<organism evidence="2">
    <name type="scientific">Octopus bimaculoides</name>
    <name type="common">California two-spotted octopus</name>
    <dbReference type="NCBI Taxonomy" id="37653"/>
    <lineage>
        <taxon>Eukaryota</taxon>
        <taxon>Metazoa</taxon>
        <taxon>Spiralia</taxon>
        <taxon>Lophotrochozoa</taxon>
        <taxon>Mollusca</taxon>
        <taxon>Cephalopoda</taxon>
        <taxon>Coleoidea</taxon>
        <taxon>Octopodiformes</taxon>
        <taxon>Octopoda</taxon>
        <taxon>Incirrata</taxon>
        <taxon>Octopodidae</taxon>
        <taxon>Octopus</taxon>
    </lineage>
</organism>
<accession>A0A0L8HDI2</accession>
<keyword evidence="1" id="KW-0732">Signal</keyword>
<evidence type="ECO:0000313" key="2">
    <source>
        <dbReference type="EMBL" id="KOF87396.1"/>
    </source>
</evidence>
<protein>
    <recommendedName>
        <fullName evidence="3">Secreted protein</fullName>
    </recommendedName>
</protein>
<feature type="chain" id="PRO_5005583625" description="Secreted protein" evidence="1">
    <location>
        <begin position="25"/>
        <end position="103"/>
    </location>
</feature>
<gene>
    <name evidence="2" type="ORF">OCBIM_22016910mg</name>
</gene>
<feature type="signal peptide" evidence="1">
    <location>
        <begin position="1"/>
        <end position="24"/>
    </location>
</feature>
<evidence type="ECO:0000256" key="1">
    <source>
        <dbReference type="SAM" id="SignalP"/>
    </source>
</evidence>
<evidence type="ECO:0008006" key="3">
    <source>
        <dbReference type="Google" id="ProtNLM"/>
    </source>
</evidence>
<sequence>MQQCNYFMLHVNLMLLFFFSSMQHVEVCKKHMQTYPNQNFNTIRILHTKSINHSYTEKCKHTFIHEKEHIKICTSFRHMYTSEHMHMCIHKIFGDNSKSYSHI</sequence>
<proteinExistence type="predicted"/>